<reference evidence="2" key="2">
    <citation type="submission" date="2023-05" db="EMBL/GenBank/DDBJ databases">
        <authorList>
            <consortium name="Lawrence Berkeley National Laboratory"/>
            <person name="Steindorff A."/>
            <person name="Hensen N."/>
            <person name="Bonometti L."/>
            <person name="Westerberg I."/>
            <person name="Brannstrom I.O."/>
            <person name="Guillou S."/>
            <person name="Cros-Aarteil S."/>
            <person name="Calhoun S."/>
            <person name="Haridas S."/>
            <person name="Kuo A."/>
            <person name="Mondo S."/>
            <person name="Pangilinan J."/>
            <person name="Riley R."/>
            <person name="Labutti K."/>
            <person name="Andreopoulos B."/>
            <person name="Lipzen A."/>
            <person name="Chen C."/>
            <person name="Yanf M."/>
            <person name="Daum C."/>
            <person name="Ng V."/>
            <person name="Clum A."/>
            <person name="Ohm R."/>
            <person name="Martin F."/>
            <person name="Silar P."/>
            <person name="Natvig D."/>
            <person name="Lalanne C."/>
            <person name="Gautier V."/>
            <person name="Ament-Velasquez S.L."/>
            <person name="Kruys A."/>
            <person name="Hutchinson M.I."/>
            <person name="Powell A.J."/>
            <person name="Barry K."/>
            <person name="Miller A.N."/>
            <person name="Grigoriev I.V."/>
            <person name="Debuchy R."/>
            <person name="Gladieux P."/>
            <person name="Thoren M.H."/>
            <person name="Johannesson H."/>
        </authorList>
    </citation>
    <scope>NUCLEOTIDE SEQUENCE</scope>
    <source>
        <strain evidence="2">CBS 141.50</strain>
    </source>
</reference>
<name>A0AAN6V7E6_9PEZI</name>
<accession>A0AAN6V7E6</accession>
<evidence type="ECO:0000256" key="1">
    <source>
        <dbReference type="SAM" id="MobiDB-lite"/>
    </source>
</evidence>
<gene>
    <name evidence="2" type="ORF">C8A04DRAFT_26010</name>
</gene>
<comment type="caution">
    <text evidence="2">The sequence shown here is derived from an EMBL/GenBank/DDBJ whole genome shotgun (WGS) entry which is preliminary data.</text>
</comment>
<feature type="region of interest" description="Disordered" evidence="1">
    <location>
        <begin position="61"/>
        <end position="158"/>
    </location>
</feature>
<reference evidence="2" key="1">
    <citation type="journal article" date="2023" name="Mol. Phylogenet. Evol.">
        <title>Genome-scale phylogeny and comparative genomics of the fungal order Sordariales.</title>
        <authorList>
            <person name="Hensen N."/>
            <person name="Bonometti L."/>
            <person name="Westerberg I."/>
            <person name="Brannstrom I.O."/>
            <person name="Guillou S."/>
            <person name="Cros-Aarteil S."/>
            <person name="Calhoun S."/>
            <person name="Haridas S."/>
            <person name="Kuo A."/>
            <person name="Mondo S."/>
            <person name="Pangilinan J."/>
            <person name="Riley R."/>
            <person name="LaButti K."/>
            <person name="Andreopoulos B."/>
            <person name="Lipzen A."/>
            <person name="Chen C."/>
            <person name="Yan M."/>
            <person name="Daum C."/>
            <person name="Ng V."/>
            <person name="Clum A."/>
            <person name="Steindorff A."/>
            <person name="Ohm R.A."/>
            <person name="Martin F."/>
            <person name="Silar P."/>
            <person name="Natvig D.O."/>
            <person name="Lalanne C."/>
            <person name="Gautier V."/>
            <person name="Ament-Velasquez S.L."/>
            <person name="Kruys A."/>
            <person name="Hutchinson M.I."/>
            <person name="Powell A.J."/>
            <person name="Barry K."/>
            <person name="Miller A.N."/>
            <person name="Grigoriev I.V."/>
            <person name="Debuchy R."/>
            <person name="Gladieux P."/>
            <person name="Hiltunen Thoren M."/>
            <person name="Johannesson H."/>
        </authorList>
    </citation>
    <scope>NUCLEOTIDE SEQUENCE</scope>
    <source>
        <strain evidence="2">CBS 141.50</strain>
    </source>
</reference>
<keyword evidence="3" id="KW-1185">Reference proteome</keyword>
<sequence>MGDGPIITHPRDMLNSPTRNQANVYLYGTISKRYRYGHAKYVQWWDATYIKTTTGRIVERDTLESRSGRTIKKSAKSQDTAKAPLSACSRAEPSRSAAPPRVQRGPPSSSSSAARSPIQHSPDSPSPHHSTSSVPRTADSSLGSLSRAADSATSHSGT</sequence>
<dbReference type="EMBL" id="MU853563">
    <property type="protein sequence ID" value="KAK4146192.1"/>
    <property type="molecule type" value="Genomic_DNA"/>
</dbReference>
<evidence type="ECO:0000313" key="3">
    <source>
        <dbReference type="Proteomes" id="UP001302676"/>
    </source>
</evidence>
<proteinExistence type="predicted"/>
<dbReference type="Proteomes" id="UP001302676">
    <property type="component" value="Unassembled WGS sequence"/>
</dbReference>
<dbReference type="GeneID" id="87816384"/>
<dbReference type="AlphaFoldDB" id="A0AAN6V7E6"/>
<evidence type="ECO:0000313" key="2">
    <source>
        <dbReference type="EMBL" id="KAK4146192.1"/>
    </source>
</evidence>
<organism evidence="2 3">
    <name type="scientific">Dichotomopilus funicola</name>
    <dbReference type="NCBI Taxonomy" id="1934379"/>
    <lineage>
        <taxon>Eukaryota</taxon>
        <taxon>Fungi</taxon>
        <taxon>Dikarya</taxon>
        <taxon>Ascomycota</taxon>
        <taxon>Pezizomycotina</taxon>
        <taxon>Sordariomycetes</taxon>
        <taxon>Sordariomycetidae</taxon>
        <taxon>Sordariales</taxon>
        <taxon>Chaetomiaceae</taxon>
        <taxon>Dichotomopilus</taxon>
    </lineage>
</organism>
<dbReference type="RefSeq" id="XP_062639563.1">
    <property type="nucleotide sequence ID" value="XM_062779771.1"/>
</dbReference>
<feature type="compositionally biased region" description="Low complexity" evidence="1">
    <location>
        <begin position="99"/>
        <end position="135"/>
    </location>
</feature>
<protein>
    <submittedName>
        <fullName evidence="2">Uncharacterized protein</fullName>
    </submittedName>
</protein>